<dbReference type="Proteomes" id="UP000287166">
    <property type="component" value="Unassembled WGS sequence"/>
</dbReference>
<name>A0A401H291_9APHY</name>
<keyword evidence="1" id="KW-0732">Signal</keyword>
<comment type="caution">
    <text evidence="2">The sequence shown here is derived from an EMBL/GenBank/DDBJ whole genome shotgun (WGS) entry which is preliminary data.</text>
</comment>
<sequence length="188" mass="20264">MKSEHILQGVIAVIIALSVPVSSRKSGVEACDGGEVIATSSIAKEDAVISVATQTCPGILSTRRSNRLSKRQYTLPCTSSCSMDCLNLGPYPNMSDCEFIASTLFNQTDSALFLAPSQTKTTFSYSTCAMVFYNYDSIDYEVCYHMVGNAAIFVDNTCFAGPSGSNGGYCIAAPFEAYNQWQLEVYAP</sequence>
<reference evidence="2 3" key="1">
    <citation type="journal article" date="2018" name="Sci. Rep.">
        <title>Genome sequence of the cauliflower mushroom Sparassis crispa (Hanabiratake) and its association with beneficial usage.</title>
        <authorList>
            <person name="Kiyama R."/>
            <person name="Furutani Y."/>
            <person name="Kawaguchi K."/>
            <person name="Nakanishi T."/>
        </authorList>
    </citation>
    <scope>NUCLEOTIDE SEQUENCE [LARGE SCALE GENOMIC DNA]</scope>
</reference>
<dbReference type="InParanoid" id="A0A401H291"/>
<dbReference type="EMBL" id="BFAD01000013">
    <property type="protein sequence ID" value="GBE88534.1"/>
    <property type="molecule type" value="Genomic_DNA"/>
</dbReference>
<accession>A0A401H291</accession>
<gene>
    <name evidence="2" type="ORF">SCP_1303500</name>
</gene>
<organism evidence="2 3">
    <name type="scientific">Sparassis crispa</name>
    <dbReference type="NCBI Taxonomy" id="139825"/>
    <lineage>
        <taxon>Eukaryota</taxon>
        <taxon>Fungi</taxon>
        <taxon>Dikarya</taxon>
        <taxon>Basidiomycota</taxon>
        <taxon>Agaricomycotina</taxon>
        <taxon>Agaricomycetes</taxon>
        <taxon>Polyporales</taxon>
        <taxon>Sparassidaceae</taxon>
        <taxon>Sparassis</taxon>
    </lineage>
</organism>
<evidence type="ECO:0000313" key="3">
    <source>
        <dbReference type="Proteomes" id="UP000287166"/>
    </source>
</evidence>
<proteinExistence type="predicted"/>
<dbReference type="AlphaFoldDB" id="A0A401H291"/>
<dbReference type="GeneID" id="38785451"/>
<feature type="signal peptide" evidence="1">
    <location>
        <begin position="1"/>
        <end position="23"/>
    </location>
</feature>
<protein>
    <recommendedName>
        <fullName evidence="4">Apple domain-containing protein</fullName>
    </recommendedName>
</protein>
<dbReference type="RefSeq" id="XP_027619447.1">
    <property type="nucleotide sequence ID" value="XM_027763646.1"/>
</dbReference>
<feature type="chain" id="PRO_5019578971" description="Apple domain-containing protein" evidence="1">
    <location>
        <begin position="24"/>
        <end position="188"/>
    </location>
</feature>
<keyword evidence="3" id="KW-1185">Reference proteome</keyword>
<evidence type="ECO:0008006" key="4">
    <source>
        <dbReference type="Google" id="ProtNLM"/>
    </source>
</evidence>
<evidence type="ECO:0000313" key="2">
    <source>
        <dbReference type="EMBL" id="GBE88534.1"/>
    </source>
</evidence>
<evidence type="ECO:0000256" key="1">
    <source>
        <dbReference type="SAM" id="SignalP"/>
    </source>
</evidence>
<dbReference type="OrthoDB" id="3174532at2759"/>